<reference evidence="2" key="1">
    <citation type="submission" date="2021-10" db="EMBL/GenBank/DDBJ databases">
        <title>Tropical sea cucumber genome reveals ecological adaptation and Cuvierian tubules defense mechanism.</title>
        <authorList>
            <person name="Chen T."/>
        </authorList>
    </citation>
    <scope>NUCLEOTIDE SEQUENCE</scope>
    <source>
        <strain evidence="2">Nanhai2018</strain>
        <tissue evidence="2">Muscle</tissue>
    </source>
</reference>
<dbReference type="GO" id="GO:0000978">
    <property type="term" value="F:RNA polymerase II cis-regulatory region sequence-specific DNA binding"/>
    <property type="evidence" value="ECO:0007669"/>
    <property type="project" value="TreeGrafter"/>
</dbReference>
<dbReference type="Proteomes" id="UP001152320">
    <property type="component" value="Chromosome 1"/>
</dbReference>
<dbReference type="EMBL" id="JAIZAY010000001">
    <property type="protein sequence ID" value="KAJ8048147.1"/>
    <property type="molecule type" value="Genomic_DNA"/>
</dbReference>
<dbReference type="PANTHER" id="PTHR12619">
    <property type="entry name" value="RFX TRANSCRIPTION FACTOR FAMILY"/>
    <property type="match status" value="1"/>
</dbReference>
<sequence length="226" mass="25301">MLFINIFLADNSSKIPKAHDTKIGNKRSIKTISSQGTTRKFSLSSKSGTLLPDFPSAKNLKIPKGVTLNEVSQSKILMYMIEFERGMPDHLKGVLQTGLAHDIIGLCDSILHQVLLDVLIPNSISEIPESINIDILHLVQNVLTWMEAALEETPENIRKQKLEAVKEFTRSLRRHTSFLQLAQEGQGDFSERASKFLMLGAHFTSAIIRDMTLKQSSCFGKWSLHA</sequence>
<accession>A0A9Q1HFS4</accession>
<dbReference type="GO" id="GO:0000981">
    <property type="term" value="F:DNA-binding transcription factor activity, RNA polymerase II-specific"/>
    <property type="evidence" value="ECO:0007669"/>
    <property type="project" value="TreeGrafter"/>
</dbReference>
<dbReference type="OrthoDB" id="10056949at2759"/>
<evidence type="ECO:0000313" key="2">
    <source>
        <dbReference type="EMBL" id="KAJ8048147.1"/>
    </source>
</evidence>
<gene>
    <name evidence="2" type="ORF">HOLleu_00332</name>
</gene>
<dbReference type="Pfam" id="PF25340">
    <property type="entry name" value="BCD_RFX"/>
    <property type="match status" value="1"/>
</dbReference>
<keyword evidence="3" id="KW-1185">Reference proteome</keyword>
<keyword evidence="2" id="KW-0238">DNA-binding</keyword>
<evidence type="ECO:0000313" key="3">
    <source>
        <dbReference type="Proteomes" id="UP001152320"/>
    </source>
</evidence>
<feature type="domain" description="RFX1-4/6/8-like BCD" evidence="1">
    <location>
        <begin position="71"/>
        <end position="183"/>
    </location>
</feature>
<proteinExistence type="predicted"/>
<organism evidence="2 3">
    <name type="scientific">Holothuria leucospilota</name>
    <name type="common">Black long sea cucumber</name>
    <name type="synonym">Mertensiothuria leucospilota</name>
    <dbReference type="NCBI Taxonomy" id="206669"/>
    <lineage>
        <taxon>Eukaryota</taxon>
        <taxon>Metazoa</taxon>
        <taxon>Echinodermata</taxon>
        <taxon>Eleutherozoa</taxon>
        <taxon>Echinozoa</taxon>
        <taxon>Holothuroidea</taxon>
        <taxon>Aspidochirotacea</taxon>
        <taxon>Aspidochirotida</taxon>
        <taxon>Holothuriidae</taxon>
        <taxon>Holothuria</taxon>
    </lineage>
</organism>
<dbReference type="InterPro" id="IPR039779">
    <property type="entry name" value="RFX-like"/>
</dbReference>
<dbReference type="AlphaFoldDB" id="A0A9Q1HFS4"/>
<comment type="caution">
    <text evidence="2">The sequence shown here is derived from an EMBL/GenBank/DDBJ whole genome shotgun (WGS) entry which is preliminary data.</text>
</comment>
<dbReference type="PANTHER" id="PTHR12619:SF32">
    <property type="entry name" value="RFX-TYPE WINGED-HELIX DOMAIN-CONTAINING PROTEIN"/>
    <property type="match status" value="1"/>
</dbReference>
<name>A0A9Q1HFS4_HOLLE</name>
<dbReference type="InterPro" id="IPR057321">
    <property type="entry name" value="RFX1-4/6/8-like_BCD"/>
</dbReference>
<protein>
    <submittedName>
        <fullName evidence="2">DNA-binding protein RFX6</fullName>
    </submittedName>
</protein>
<evidence type="ECO:0000259" key="1">
    <source>
        <dbReference type="Pfam" id="PF25340"/>
    </source>
</evidence>